<proteinExistence type="predicted"/>
<keyword evidence="1" id="KW-1133">Transmembrane helix</keyword>
<dbReference type="RefSeq" id="WP_092616226.1">
    <property type="nucleotide sequence ID" value="NZ_FMYK01000002.1"/>
</dbReference>
<accession>A0A1G6HAY5</accession>
<dbReference type="Proteomes" id="UP000242317">
    <property type="component" value="Unassembled WGS sequence"/>
</dbReference>
<keyword evidence="3" id="KW-1185">Reference proteome</keyword>
<feature type="transmembrane region" description="Helical" evidence="1">
    <location>
        <begin position="23"/>
        <end position="42"/>
    </location>
</feature>
<dbReference type="InterPro" id="IPR008020">
    <property type="entry name" value="G8P"/>
</dbReference>
<dbReference type="AlphaFoldDB" id="A0A1G6HAY5"/>
<organism evidence="2 3">
    <name type="scientific">Acinetobacter marinus</name>
    <dbReference type="NCBI Taxonomy" id="281375"/>
    <lineage>
        <taxon>Bacteria</taxon>
        <taxon>Pseudomonadati</taxon>
        <taxon>Pseudomonadota</taxon>
        <taxon>Gammaproteobacteria</taxon>
        <taxon>Moraxellales</taxon>
        <taxon>Moraxellaceae</taxon>
        <taxon>Acinetobacter</taxon>
    </lineage>
</organism>
<evidence type="ECO:0000256" key="1">
    <source>
        <dbReference type="SAM" id="Phobius"/>
    </source>
</evidence>
<evidence type="ECO:0000313" key="2">
    <source>
        <dbReference type="EMBL" id="SDB91449.1"/>
    </source>
</evidence>
<protein>
    <submittedName>
        <fullName evidence="2">Bacteriophage coat protein B</fullName>
    </submittedName>
</protein>
<keyword evidence="2" id="KW-0946">Virion</keyword>
<dbReference type="EMBL" id="FMYK01000002">
    <property type="protein sequence ID" value="SDB91449.1"/>
    <property type="molecule type" value="Genomic_DNA"/>
</dbReference>
<keyword evidence="2" id="KW-0167">Capsid protein</keyword>
<name>A0A1G6HAY5_9GAMM</name>
<evidence type="ECO:0000313" key="3">
    <source>
        <dbReference type="Proteomes" id="UP000242317"/>
    </source>
</evidence>
<dbReference type="Pfam" id="PF05356">
    <property type="entry name" value="Phage_Coat_B"/>
    <property type="match status" value="1"/>
</dbReference>
<gene>
    <name evidence="2" type="ORF">SAMN05421749_10246</name>
</gene>
<keyword evidence="1" id="KW-0812">Transmembrane</keyword>
<sequence>MDKKTQVTVHTAKEQKYPRLQRIVNKIGAGAVVATAGTSAFADYDVTEIVSNLGLAVTAAATIGVAWLGFTAGIAIWRNLRAAAR</sequence>
<reference evidence="3" key="1">
    <citation type="submission" date="2016-09" db="EMBL/GenBank/DDBJ databases">
        <authorList>
            <person name="Varghese N."/>
            <person name="Submissions S."/>
        </authorList>
    </citation>
    <scope>NUCLEOTIDE SEQUENCE [LARGE SCALE GENOMIC DNA]</scope>
    <source>
        <strain evidence="3">ANC 3699</strain>
    </source>
</reference>
<feature type="transmembrane region" description="Helical" evidence="1">
    <location>
        <begin position="54"/>
        <end position="77"/>
    </location>
</feature>
<keyword evidence="1" id="KW-0472">Membrane</keyword>